<keyword evidence="1" id="KW-1133">Transmembrane helix</keyword>
<sequence>MSEPDGHRGRTPLRGRLPVLSSALRSLATLVVLVTAYYVLPMPSRAGGALVVLIAGLAAVAAVVVWEVRAILRAPYPLLQGIQALALVIPLFLLVFAGAYYYLESTYAVSFSAPLSRTDSLYFVVTVFATVGFGDIVPVTAVARILVTVQMLGDLLVAGLVLRVIVLAVQRGRERQDDHDPAR</sequence>
<organism evidence="3 4">
    <name type="scientific">Amycolatopsis acidicola</name>
    <dbReference type="NCBI Taxonomy" id="2596893"/>
    <lineage>
        <taxon>Bacteria</taxon>
        <taxon>Bacillati</taxon>
        <taxon>Actinomycetota</taxon>
        <taxon>Actinomycetes</taxon>
        <taxon>Pseudonocardiales</taxon>
        <taxon>Pseudonocardiaceae</taxon>
        <taxon>Amycolatopsis</taxon>
    </lineage>
</organism>
<feature type="transmembrane region" description="Helical" evidence="1">
    <location>
        <begin position="17"/>
        <end position="40"/>
    </location>
</feature>
<feature type="domain" description="Potassium channel" evidence="2">
    <location>
        <begin position="91"/>
        <end position="169"/>
    </location>
</feature>
<feature type="transmembrane region" description="Helical" evidence="1">
    <location>
        <begin position="121"/>
        <end position="143"/>
    </location>
</feature>
<evidence type="ECO:0000313" key="4">
    <source>
        <dbReference type="Proteomes" id="UP000319769"/>
    </source>
</evidence>
<dbReference type="GO" id="GO:0034220">
    <property type="term" value="P:monoatomic ion transmembrane transport"/>
    <property type="evidence" value="ECO:0007669"/>
    <property type="project" value="UniProtKB-KW"/>
</dbReference>
<evidence type="ECO:0000259" key="2">
    <source>
        <dbReference type="Pfam" id="PF07885"/>
    </source>
</evidence>
<dbReference type="AlphaFoldDB" id="A0A5N0VB50"/>
<dbReference type="InterPro" id="IPR013099">
    <property type="entry name" value="K_chnl_dom"/>
</dbReference>
<protein>
    <submittedName>
        <fullName evidence="3">Two pore domain potassium channel family protein</fullName>
    </submittedName>
</protein>
<evidence type="ECO:0000256" key="1">
    <source>
        <dbReference type="SAM" id="Phobius"/>
    </source>
</evidence>
<dbReference type="OrthoDB" id="9799090at2"/>
<feature type="transmembrane region" description="Helical" evidence="1">
    <location>
        <begin position="155"/>
        <end position="173"/>
    </location>
</feature>
<keyword evidence="4" id="KW-1185">Reference proteome</keyword>
<dbReference type="Gene3D" id="1.10.287.70">
    <property type="match status" value="1"/>
</dbReference>
<keyword evidence="3" id="KW-0407">Ion channel</keyword>
<reference evidence="3" key="1">
    <citation type="submission" date="2019-09" db="EMBL/GenBank/DDBJ databases">
        <authorList>
            <person name="Teo W.F.A."/>
            <person name="Duangmal K."/>
        </authorList>
    </citation>
    <scope>NUCLEOTIDE SEQUENCE [LARGE SCALE GENOMIC DNA]</scope>
    <source>
        <strain evidence="3">K81G1</strain>
    </source>
</reference>
<gene>
    <name evidence="3" type="ORF">FPZ12_008800</name>
</gene>
<comment type="caution">
    <text evidence="3">The sequence shown here is derived from an EMBL/GenBank/DDBJ whole genome shotgun (WGS) entry which is preliminary data.</text>
</comment>
<dbReference type="Proteomes" id="UP000319769">
    <property type="component" value="Unassembled WGS sequence"/>
</dbReference>
<keyword evidence="1" id="KW-0812">Transmembrane</keyword>
<proteinExistence type="predicted"/>
<feature type="transmembrane region" description="Helical" evidence="1">
    <location>
        <begin position="46"/>
        <end position="66"/>
    </location>
</feature>
<keyword evidence="1" id="KW-0472">Membrane</keyword>
<name>A0A5N0VB50_9PSEU</name>
<dbReference type="SUPFAM" id="SSF81324">
    <property type="entry name" value="Voltage-gated potassium channels"/>
    <property type="match status" value="1"/>
</dbReference>
<accession>A0A5N0VB50</accession>
<dbReference type="Pfam" id="PF07885">
    <property type="entry name" value="Ion_trans_2"/>
    <property type="match status" value="1"/>
</dbReference>
<keyword evidence="3" id="KW-0813">Transport</keyword>
<evidence type="ECO:0000313" key="3">
    <source>
        <dbReference type="EMBL" id="KAA9163599.1"/>
    </source>
</evidence>
<keyword evidence="3" id="KW-0406">Ion transport</keyword>
<dbReference type="EMBL" id="VMNW02000009">
    <property type="protein sequence ID" value="KAA9163599.1"/>
    <property type="molecule type" value="Genomic_DNA"/>
</dbReference>
<dbReference type="RefSeq" id="WP_144748328.1">
    <property type="nucleotide sequence ID" value="NZ_VMNW02000009.1"/>
</dbReference>
<feature type="transmembrane region" description="Helical" evidence="1">
    <location>
        <begin position="78"/>
        <end position="101"/>
    </location>
</feature>